<organism evidence="1 2">
    <name type="scientific">Candida albicans</name>
    <name type="common">Yeast</name>
    <dbReference type="NCBI Taxonomy" id="5476"/>
    <lineage>
        <taxon>Eukaryota</taxon>
        <taxon>Fungi</taxon>
        <taxon>Dikarya</taxon>
        <taxon>Ascomycota</taxon>
        <taxon>Saccharomycotina</taxon>
        <taxon>Pichiomycetes</taxon>
        <taxon>Debaryomycetaceae</taxon>
        <taxon>Candida/Lodderomyces clade</taxon>
        <taxon>Candida</taxon>
    </lineage>
</organism>
<sequence length="166" mass="19488">MVSLISPLLMINRFNQKASTSSSTNNETQLVKHFHSNLIFQIFNKILNLNYKSLPRNKIWICLINIINDICYTDLRYIELFIELFEYQLSHQINTHNNKQSNTDKEKTDYLKDDLINSGLKFFIETFKPNHTWNVASSDKPAIKIVDQTNINNRGTQRVETLSYTK</sequence>
<reference evidence="1 2" key="1">
    <citation type="submission" date="2020-03" db="EMBL/GenBank/DDBJ databases">
        <title>FDA dAtabase for Regulatory Grade micrObial Sequences (FDA-ARGOS): Supporting development and validation of Infectious Disease Dx tests.</title>
        <authorList>
            <person name="Campos J."/>
            <person name="Goldberg B."/>
            <person name="Tallon L."/>
            <person name="Sadzewicz L."/>
            <person name="Vavikolanu K."/>
            <person name="Mehta A."/>
            <person name="Aluvathingal J."/>
            <person name="Nadendla S."/>
            <person name="Nandy P."/>
            <person name="Geyer C."/>
            <person name="Yan Y."/>
            <person name="Sichtig H."/>
        </authorList>
    </citation>
    <scope>NUCLEOTIDE SEQUENCE [LARGE SCALE GENOMIC DNA]</scope>
    <source>
        <strain evidence="1 2">FDAARGOS_656</strain>
    </source>
</reference>
<name>A0A8H6EZX5_CANAX</name>
<evidence type="ECO:0000313" key="2">
    <source>
        <dbReference type="Proteomes" id="UP000536275"/>
    </source>
</evidence>
<evidence type="ECO:0000313" key="1">
    <source>
        <dbReference type="EMBL" id="KAF6061100.1"/>
    </source>
</evidence>
<comment type="caution">
    <text evidence="1">The sequence shown here is derived from an EMBL/GenBank/DDBJ whole genome shotgun (WGS) entry which is preliminary data.</text>
</comment>
<dbReference type="Proteomes" id="UP000536275">
    <property type="component" value="Unassembled WGS sequence"/>
</dbReference>
<gene>
    <name evidence="1" type="ORF">FOB64_006541</name>
</gene>
<dbReference type="AlphaFoldDB" id="A0A8H6EZX5"/>
<dbReference type="EMBL" id="JABWAD010000066">
    <property type="protein sequence ID" value="KAF6061100.1"/>
    <property type="molecule type" value="Genomic_DNA"/>
</dbReference>
<accession>A0A8H6EZX5</accession>
<proteinExistence type="predicted"/>
<protein>
    <submittedName>
        <fullName evidence="1">Uncharacterized protein</fullName>
    </submittedName>
</protein>